<feature type="region of interest" description="Disordered" evidence="1">
    <location>
        <begin position="1"/>
        <end position="20"/>
    </location>
</feature>
<organism evidence="2 4">
    <name type="scientific">Medicago truncatula</name>
    <name type="common">Barrel medic</name>
    <name type="synonym">Medicago tribuloides</name>
    <dbReference type="NCBI Taxonomy" id="3880"/>
    <lineage>
        <taxon>Eukaryota</taxon>
        <taxon>Viridiplantae</taxon>
        <taxon>Streptophyta</taxon>
        <taxon>Embryophyta</taxon>
        <taxon>Tracheophyta</taxon>
        <taxon>Spermatophyta</taxon>
        <taxon>Magnoliopsida</taxon>
        <taxon>eudicotyledons</taxon>
        <taxon>Gunneridae</taxon>
        <taxon>Pentapetalae</taxon>
        <taxon>rosids</taxon>
        <taxon>fabids</taxon>
        <taxon>Fabales</taxon>
        <taxon>Fabaceae</taxon>
        <taxon>Papilionoideae</taxon>
        <taxon>50 kb inversion clade</taxon>
        <taxon>NPAAA clade</taxon>
        <taxon>Hologalegina</taxon>
        <taxon>IRL clade</taxon>
        <taxon>Trifolieae</taxon>
        <taxon>Medicago</taxon>
    </lineage>
</organism>
<protein>
    <submittedName>
        <fullName evidence="2 3">Uncharacterized protein</fullName>
    </submittedName>
</protein>
<proteinExistence type="predicted"/>
<evidence type="ECO:0000313" key="4">
    <source>
        <dbReference type="Proteomes" id="UP000002051"/>
    </source>
</evidence>
<reference evidence="2 4" key="1">
    <citation type="journal article" date="2011" name="Nature">
        <title>The Medicago genome provides insight into the evolution of rhizobial symbioses.</title>
        <authorList>
            <person name="Young N.D."/>
            <person name="Debelle F."/>
            <person name="Oldroyd G.E."/>
            <person name="Geurts R."/>
            <person name="Cannon S.B."/>
            <person name="Udvardi M.K."/>
            <person name="Benedito V.A."/>
            <person name="Mayer K.F."/>
            <person name="Gouzy J."/>
            <person name="Schoof H."/>
            <person name="Van de Peer Y."/>
            <person name="Proost S."/>
            <person name="Cook D.R."/>
            <person name="Meyers B.C."/>
            <person name="Spannagl M."/>
            <person name="Cheung F."/>
            <person name="De Mita S."/>
            <person name="Krishnakumar V."/>
            <person name="Gundlach H."/>
            <person name="Zhou S."/>
            <person name="Mudge J."/>
            <person name="Bharti A.K."/>
            <person name="Murray J.D."/>
            <person name="Naoumkina M.A."/>
            <person name="Rosen B."/>
            <person name="Silverstein K.A."/>
            <person name="Tang H."/>
            <person name="Rombauts S."/>
            <person name="Zhao P.X."/>
            <person name="Zhou P."/>
            <person name="Barbe V."/>
            <person name="Bardou P."/>
            <person name="Bechner M."/>
            <person name="Bellec A."/>
            <person name="Berger A."/>
            <person name="Berges H."/>
            <person name="Bidwell S."/>
            <person name="Bisseling T."/>
            <person name="Choisne N."/>
            <person name="Couloux A."/>
            <person name="Denny R."/>
            <person name="Deshpande S."/>
            <person name="Dai X."/>
            <person name="Doyle J.J."/>
            <person name="Dudez A.M."/>
            <person name="Farmer A.D."/>
            <person name="Fouteau S."/>
            <person name="Franken C."/>
            <person name="Gibelin C."/>
            <person name="Gish J."/>
            <person name="Goldstein S."/>
            <person name="Gonzalez A.J."/>
            <person name="Green P.J."/>
            <person name="Hallab A."/>
            <person name="Hartog M."/>
            <person name="Hua A."/>
            <person name="Humphray S.J."/>
            <person name="Jeong D.H."/>
            <person name="Jing Y."/>
            <person name="Jocker A."/>
            <person name="Kenton S.M."/>
            <person name="Kim D.J."/>
            <person name="Klee K."/>
            <person name="Lai H."/>
            <person name="Lang C."/>
            <person name="Lin S."/>
            <person name="Macmil S.L."/>
            <person name="Magdelenat G."/>
            <person name="Matthews L."/>
            <person name="McCorrison J."/>
            <person name="Monaghan E.L."/>
            <person name="Mun J.H."/>
            <person name="Najar F.Z."/>
            <person name="Nicholson C."/>
            <person name="Noirot C."/>
            <person name="O'Bleness M."/>
            <person name="Paule C.R."/>
            <person name="Poulain J."/>
            <person name="Prion F."/>
            <person name="Qin B."/>
            <person name="Qu C."/>
            <person name="Retzel E.F."/>
            <person name="Riddle C."/>
            <person name="Sallet E."/>
            <person name="Samain S."/>
            <person name="Samson N."/>
            <person name="Sanders I."/>
            <person name="Saurat O."/>
            <person name="Scarpelli C."/>
            <person name="Schiex T."/>
            <person name="Segurens B."/>
            <person name="Severin A.J."/>
            <person name="Sherrier D.J."/>
            <person name="Shi R."/>
            <person name="Sims S."/>
            <person name="Singer S.R."/>
            <person name="Sinharoy S."/>
            <person name="Sterck L."/>
            <person name="Viollet A."/>
            <person name="Wang B.B."/>
            <person name="Wang K."/>
            <person name="Wang M."/>
            <person name="Wang X."/>
            <person name="Warfsmann J."/>
            <person name="Weissenbach J."/>
            <person name="White D.D."/>
            <person name="White J.D."/>
            <person name="Wiley G.B."/>
            <person name="Wincker P."/>
            <person name="Xing Y."/>
            <person name="Yang L."/>
            <person name="Yao Z."/>
            <person name="Ying F."/>
            <person name="Zhai J."/>
            <person name="Zhou L."/>
            <person name="Zuber A."/>
            <person name="Denarie J."/>
            <person name="Dixon R.A."/>
            <person name="May G.D."/>
            <person name="Schwartz D.C."/>
            <person name="Rogers J."/>
            <person name="Quetier F."/>
            <person name="Town C.D."/>
            <person name="Roe B.A."/>
        </authorList>
    </citation>
    <scope>NUCLEOTIDE SEQUENCE [LARGE SCALE GENOMIC DNA]</scope>
    <source>
        <strain evidence="2">A17</strain>
        <strain evidence="3 4">cv. Jemalong A17</strain>
    </source>
</reference>
<dbReference type="EnsemblPlants" id="AES94193">
    <property type="protein sequence ID" value="AES94193"/>
    <property type="gene ID" value="MTR_5g011760"/>
</dbReference>
<reference evidence="2 4" key="2">
    <citation type="journal article" date="2014" name="BMC Genomics">
        <title>An improved genome release (version Mt4.0) for the model legume Medicago truncatula.</title>
        <authorList>
            <person name="Tang H."/>
            <person name="Krishnakumar V."/>
            <person name="Bidwell S."/>
            <person name="Rosen B."/>
            <person name="Chan A."/>
            <person name="Zhou S."/>
            <person name="Gentzbittel L."/>
            <person name="Childs K.L."/>
            <person name="Yandell M."/>
            <person name="Gundlach H."/>
            <person name="Mayer K.F."/>
            <person name="Schwartz D.C."/>
            <person name="Town C.D."/>
        </authorList>
    </citation>
    <scope>GENOME REANNOTATION</scope>
    <source>
        <strain evidence="3 4">cv. Jemalong A17</strain>
    </source>
</reference>
<dbReference type="Proteomes" id="UP000002051">
    <property type="component" value="Chromosome 5"/>
</dbReference>
<evidence type="ECO:0000313" key="2">
    <source>
        <dbReference type="EMBL" id="AES94193.2"/>
    </source>
</evidence>
<reference evidence="3" key="3">
    <citation type="submission" date="2015-04" db="UniProtKB">
        <authorList>
            <consortium name="EnsemblPlants"/>
        </authorList>
    </citation>
    <scope>IDENTIFICATION</scope>
    <source>
        <strain evidence="3">cv. Jemalong A17</strain>
    </source>
</reference>
<dbReference type="HOGENOM" id="CLU_2149590_0_0_1"/>
<dbReference type="AlphaFoldDB" id="G7KG65"/>
<evidence type="ECO:0000256" key="1">
    <source>
        <dbReference type="SAM" id="MobiDB-lite"/>
    </source>
</evidence>
<accession>G7KG65</accession>
<keyword evidence="4" id="KW-1185">Reference proteome</keyword>
<accession>A0A0C3XB08</accession>
<dbReference type="EMBL" id="CM001221">
    <property type="protein sequence ID" value="AES94193.2"/>
    <property type="molecule type" value="Genomic_DNA"/>
</dbReference>
<sequence>MMLRQRSWRRESSATDPMTFGEENKHKLSVVQVSPKIAIRSIYYLMKMALALAHMESLQHFCWLVMHDSLPTDAFRGLRHLTTNTTCYMCGAMVENDLHTLRDFPKAMSISS</sequence>
<gene>
    <name evidence="2" type="ordered locus">MTR_5g011760</name>
</gene>
<evidence type="ECO:0000313" key="3">
    <source>
        <dbReference type="EnsemblPlants" id="AES94193"/>
    </source>
</evidence>
<name>G7KG65_MEDTR</name>